<gene>
    <name evidence="10" type="ORF">PILCRDRAFT_818031</name>
</gene>
<dbReference type="Gene3D" id="3.40.50.150">
    <property type="entry name" value="Vaccinia Virus protein VP39"/>
    <property type="match status" value="1"/>
</dbReference>
<comment type="catalytic activity">
    <reaction evidence="8">
        <text>arsenic triglutathione + 3 [thioredoxin]-dithiol + 3 S-adenosyl-L-methionine = trimethylarsine + 3 [thioredoxin]-disulfide + 3 glutathione + 3 S-adenosyl-L-homocysteine + 3 H(+)</text>
        <dbReference type="Rhea" id="RHEA:69432"/>
        <dbReference type="Rhea" id="RHEA-COMP:10698"/>
        <dbReference type="Rhea" id="RHEA-COMP:10700"/>
        <dbReference type="ChEBI" id="CHEBI:15378"/>
        <dbReference type="ChEBI" id="CHEBI:27130"/>
        <dbReference type="ChEBI" id="CHEBI:29950"/>
        <dbReference type="ChEBI" id="CHEBI:50058"/>
        <dbReference type="ChEBI" id="CHEBI:57856"/>
        <dbReference type="ChEBI" id="CHEBI:57925"/>
        <dbReference type="ChEBI" id="CHEBI:59789"/>
        <dbReference type="ChEBI" id="CHEBI:183640"/>
        <dbReference type="EC" id="2.1.1.137"/>
    </reaction>
</comment>
<keyword evidence="11" id="KW-1185">Reference proteome</keyword>
<dbReference type="SUPFAM" id="SSF52821">
    <property type="entry name" value="Rhodanese/Cell cycle control phosphatase"/>
    <property type="match status" value="1"/>
</dbReference>
<evidence type="ECO:0000256" key="7">
    <source>
        <dbReference type="ARBA" id="ARBA00047943"/>
    </source>
</evidence>
<dbReference type="OrthoDB" id="8300214at2759"/>
<comment type="catalytic activity">
    <reaction evidence="7">
        <text>arsenic triglutathione + 2 [thioredoxin]-dithiol + 2 S-adenosyl-L-methionine + H2O = dimethylarsinous acid + 2 [thioredoxin]-disulfide + 3 glutathione + 2 S-adenosyl-L-homocysteine + 2 H(+)</text>
        <dbReference type="Rhea" id="RHEA:69464"/>
        <dbReference type="Rhea" id="RHEA-COMP:10698"/>
        <dbReference type="Rhea" id="RHEA-COMP:10700"/>
        <dbReference type="ChEBI" id="CHEBI:15377"/>
        <dbReference type="ChEBI" id="CHEBI:15378"/>
        <dbReference type="ChEBI" id="CHEBI:23808"/>
        <dbReference type="ChEBI" id="CHEBI:29950"/>
        <dbReference type="ChEBI" id="CHEBI:50058"/>
        <dbReference type="ChEBI" id="CHEBI:57856"/>
        <dbReference type="ChEBI" id="CHEBI:57925"/>
        <dbReference type="ChEBI" id="CHEBI:59789"/>
        <dbReference type="ChEBI" id="CHEBI:183640"/>
        <dbReference type="EC" id="2.1.1.137"/>
    </reaction>
</comment>
<proteinExistence type="inferred from homology"/>
<evidence type="ECO:0000256" key="6">
    <source>
        <dbReference type="ARBA" id="ARBA00047941"/>
    </source>
</evidence>
<evidence type="ECO:0000256" key="2">
    <source>
        <dbReference type="ARBA" id="ARBA00022691"/>
    </source>
</evidence>
<dbReference type="InterPro" id="IPR001763">
    <property type="entry name" value="Rhodanese-like_dom"/>
</dbReference>
<dbReference type="STRING" id="765440.A0A0C3G168"/>
<feature type="domain" description="Rhodanese" evidence="9">
    <location>
        <begin position="327"/>
        <end position="391"/>
    </location>
</feature>
<comment type="catalytic activity">
    <reaction evidence="6">
        <text>arsenic triglutathione + [thioredoxin]-dithiol + S-adenosyl-L-methionine + 2 H2O = methylarsonous acid + [thioredoxin]-disulfide + 3 glutathione + S-adenosyl-L-homocysteine + H(+)</text>
        <dbReference type="Rhea" id="RHEA:69460"/>
        <dbReference type="Rhea" id="RHEA-COMP:10698"/>
        <dbReference type="Rhea" id="RHEA-COMP:10700"/>
        <dbReference type="ChEBI" id="CHEBI:15377"/>
        <dbReference type="ChEBI" id="CHEBI:15378"/>
        <dbReference type="ChEBI" id="CHEBI:17826"/>
        <dbReference type="ChEBI" id="CHEBI:29950"/>
        <dbReference type="ChEBI" id="CHEBI:50058"/>
        <dbReference type="ChEBI" id="CHEBI:57856"/>
        <dbReference type="ChEBI" id="CHEBI:57925"/>
        <dbReference type="ChEBI" id="CHEBI:59789"/>
        <dbReference type="ChEBI" id="CHEBI:183640"/>
        <dbReference type="EC" id="2.1.1.137"/>
    </reaction>
</comment>
<dbReference type="AlphaFoldDB" id="A0A0C3G168"/>
<evidence type="ECO:0000313" key="10">
    <source>
        <dbReference type="EMBL" id="KIM84466.1"/>
    </source>
</evidence>
<evidence type="ECO:0000256" key="1">
    <source>
        <dbReference type="ARBA" id="ARBA00022679"/>
    </source>
</evidence>
<accession>A0A0C3G168</accession>
<protein>
    <recommendedName>
        <fullName evidence="5">Arsenite methyltransferase</fullName>
        <ecNumber evidence="4">2.1.1.137</ecNumber>
    </recommendedName>
</protein>
<dbReference type="Gene3D" id="3.40.250.10">
    <property type="entry name" value="Rhodanese-like domain"/>
    <property type="match status" value="1"/>
</dbReference>
<sequence>MSLPASDDAVVQVVHDAYSVNARTGADPLYSNRVAEAFGYTQEELQSIPGDAHMGLGCGNPVAGASLHEGETVLDLGSGGGIDIFLAASKIGPNGQAIGLDVSSDMIKRARRNAKNKNLRPPHVAFVQAGLTKTLPIASNSIDCILSNCVINLLPLDGKASLFKEMHRVLKPGGRLIVDDIIAKHILPDDIRNNLAAYVGCISGAIPIDQYRDLIIVAGLHDVVFADTRGDLNVYYQAEKSTDPASSCCGSTTSCGPPKPTAEFDANKWIGSYQIYAIKQKTISSQPESAKFPSPLLNWWDAYPAVESVAVPTMSNQDVAELIRHSDRSHYAVIDVRRNDHAGGHVRGSFQYPAQTFYDDIDQFYEKFKGVEKVIFYCNSSKGRGPRCAGW</sequence>
<evidence type="ECO:0000256" key="8">
    <source>
        <dbReference type="ARBA" id="ARBA00048428"/>
    </source>
</evidence>
<evidence type="ECO:0000256" key="3">
    <source>
        <dbReference type="ARBA" id="ARBA00034487"/>
    </source>
</evidence>
<dbReference type="Proteomes" id="UP000054166">
    <property type="component" value="Unassembled WGS sequence"/>
</dbReference>
<dbReference type="InterPro" id="IPR026669">
    <property type="entry name" value="Arsenite_MeTrfase-like"/>
</dbReference>
<dbReference type="InParanoid" id="A0A0C3G168"/>
<evidence type="ECO:0000256" key="5">
    <source>
        <dbReference type="ARBA" id="ARBA00034545"/>
    </source>
</evidence>
<dbReference type="PANTHER" id="PTHR43675">
    <property type="entry name" value="ARSENITE METHYLTRANSFERASE"/>
    <property type="match status" value="1"/>
</dbReference>
<keyword evidence="1" id="KW-0808">Transferase</keyword>
<organism evidence="10 11">
    <name type="scientific">Piloderma croceum (strain F 1598)</name>
    <dbReference type="NCBI Taxonomy" id="765440"/>
    <lineage>
        <taxon>Eukaryota</taxon>
        <taxon>Fungi</taxon>
        <taxon>Dikarya</taxon>
        <taxon>Basidiomycota</taxon>
        <taxon>Agaricomycotina</taxon>
        <taxon>Agaricomycetes</taxon>
        <taxon>Agaricomycetidae</taxon>
        <taxon>Atheliales</taxon>
        <taxon>Atheliaceae</taxon>
        <taxon>Piloderma</taxon>
    </lineage>
</organism>
<evidence type="ECO:0000313" key="11">
    <source>
        <dbReference type="Proteomes" id="UP000054166"/>
    </source>
</evidence>
<reference evidence="11" key="2">
    <citation type="submission" date="2015-01" db="EMBL/GenBank/DDBJ databases">
        <title>Evolutionary Origins and Diversification of the Mycorrhizal Mutualists.</title>
        <authorList>
            <consortium name="DOE Joint Genome Institute"/>
            <consortium name="Mycorrhizal Genomics Consortium"/>
            <person name="Kohler A."/>
            <person name="Kuo A."/>
            <person name="Nagy L.G."/>
            <person name="Floudas D."/>
            <person name="Copeland A."/>
            <person name="Barry K.W."/>
            <person name="Cichocki N."/>
            <person name="Veneault-Fourrey C."/>
            <person name="LaButti K."/>
            <person name="Lindquist E.A."/>
            <person name="Lipzen A."/>
            <person name="Lundell T."/>
            <person name="Morin E."/>
            <person name="Murat C."/>
            <person name="Riley R."/>
            <person name="Ohm R."/>
            <person name="Sun H."/>
            <person name="Tunlid A."/>
            <person name="Henrissat B."/>
            <person name="Grigoriev I.V."/>
            <person name="Hibbett D.S."/>
            <person name="Martin F."/>
        </authorList>
    </citation>
    <scope>NUCLEOTIDE SEQUENCE [LARGE SCALE GENOMIC DNA]</scope>
    <source>
        <strain evidence="11">F 1598</strain>
    </source>
</reference>
<dbReference type="InterPro" id="IPR036873">
    <property type="entry name" value="Rhodanese-like_dom_sf"/>
</dbReference>
<dbReference type="InterPro" id="IPR029063">
    <property type="entry name" value="SAM-dependent_MTases_sf"/>
</dbReference>
<evidence type="ECO:0000259" key="9">
    <source>
        <dbReference type="PROSITE" id="PS50206"/>
    </source>
</evidence>
<dbReference type="GO" id="GO:0030791">
    <property type="term" value="F:arsenite methyltransferase activity"/>
    <property type="evidence" value="ECO:0007669"/>
    <property type="project" value="UniProtKB-EC"/>
</dbReference>
<dbReference type="PROSITE" id="PS50206">
    <property type="entry name" value="RHODANESE_3"/>
    <property type="match status" value="1"/>
</dbReference>
<evidence type="ECO:0000256" key="4">
    <source>
        <dbReference type="ARBA" id="ARBA00034521"/>
    </source>
</evidence>
<dbReference type="EMBL" id="KN832987">
    <property type="protein sequence ID" value="KIM84466.1"/>
    <property type="molecule type" value="Genomic_DNA"/>
</dbReference>
<dbReference type="CDD" id="cd02440">
    <property type="entry name" value="AdoMet_MTases"/>
    <property type="match status" value="1"/>
</dbReference>
<dbReference type="SUPFAM" id="SSF53335">
    <property type="entry name" value="S-adenosyl-L-methionine-dependent methyltransferases"/>
    <property type="match status" value="1"/>
</dbReference>
<dbReference type="PANTHER" id="PTHR43675:SF8">
    <property type="entry name" value="ARSENITE METHYLTRANSFERASE"/>
    <property type="match status" value="1"/>
</dbReference>
<comment type="similarity">
    <text evidence="3">Belongs to the methyltransferase superfamily. Arsenite methyltransferase family.</text>
</comment>
<dbReference type="Pfam" id="PF00581">
    <property type="entry name" value="Rhodanese"/>
    <property type="match status" value="1"/>
</dbReference>
<dbReference type="EC" id="2.1.1.137" evidence="4"/>
<dbReference type="InterPro" id="IPR025714">
    <property type="entry name" value="Methyltranfer_dom"/>
</dbReference>
<dbReference type="HOGENOM" id="CLU_052868_3_1_1"/>
<name>A0A0C3G168_PILCF</name>
<reference evidence="10 11" key="1">
    <citation type="submission" date="2014-04" db="EMBL/GenBank/DDBJ databases">
        <authorList>
            <consortium name="DOE Joint Genome Institute"/>
            <person name="Kuo A."/>
            <person name="Tarkka M."/>
            <person name="Buscot F."/>
            <person name="Kohler A."/>
            <person name="Nagy L.G."/>
            <person name="Floudas D."/>
            <person name="Copeland A."/>
            <person name="Barry K.W."/>
            <person name="Cichocki N."/>
            <person name="Veneault-Fourrey C."/>
            <person name="LaButti K."/>
            <person name="Lindquist E.A."/>
            <person name="Lipzen A."/>
            <person name="Lundell T."/>
            <person name="Morin E."/>
            <person name="Murat C."/>
            <person name="Sun H."/>
            <person name="Tunlid A."/>
            <person name="Henrissat B."/>
            <person name="Grigoriev I.V."/>
            <person name="Hibbett D.S."/>
            <person name="Martin F."/>
            <person name="Nordberg H.P."/>
            <person name="Cantor M.N."/>
            <person name="Hua S.X."/>
        </authorList>
    </citation>
    <scope>NUCLEOTIDE SEQUENCE [LARGE SCALE GENOMIC DNA]</scope>
    <source>
        <strain evidence="10 11">F 1598</strain>
    </source>
</reference>
<keyword evidence="2" id="KW-0949">S-adenosyl-L-methionine</keyword>
<dbReference type="Pfam" id="PF13847">
    <property type="entry name" value="Methyltransf_31"/>
    <property type="match status" value="1"/>
</dbReference>